<dbReference type="PANTHER" id="PTHR11933">
    <property type="entry name" value="TRNA 5-METHYLAMINOMETHYL-2-THIOURIDYLATE -METHYLTRANSFERASE"/>
    <property type="match status" value="1"/>
</dbReference>
<dbReference type="Pfam" id="PF03054">
    <property type="entry name" value="tRNA_Me_trans"/>
    <property type="match status" value="1"/>
</dbReference>
<dbReference type="EMBL" id="MFMU01000001">
    <property type="protein sequence ID" value="OGG94227.1"/>
    <property type="molecule type" value="Genomic_DNA"/>
</dbReference>
<dbReference type="Gene3D" id="2.40.30.10">
    <property type="entry name" value="Translation factors"/>
    <property type="match status" value="1"/>
</dbReference>
<gene>
    <name evidence="4" type="ORF">A2609_02890</name>
</gene>
<dbReference type="Gene3D" id="3.40.50.620">
    <property type="entry name" value="HUPs"/>
    <property type="match status" value="1"/>
</dbReference>
<comment type="catalytic activity">
    <reaction evidence="2">
        <text>S-sulfanyl-L-cysteinyl-[protein] + uridine(34) in tRNA + AH2 + ATP = 2-thiouridine(34) in tRNA + L-cysteinyl-[protein] + A + AMP + diphosphate + H(+)</text>
        <dbReference type="Rhea" id="RHEA:47032"/>
        <dbReference type="Rhea" id="RHEA-COMP:10131"/>
        <dbReference type="Rhea" id="RHEA-COMP:11726"/>
        <dbReference type="Rhea" id="RHEA-COMP:11727"/>
        <dbReference type="Rhea" id="RHEA-COMP:11728"/>
        <dbReference type="ChEBI" id="CHEBI:13193"/>
        <dbReference type="ChEBI" id="CHEBI:15378"/>
        <dbReference type="ChEBI" id="CHEBI:17499"/>
        <dbReference type="ChEBI" id="CHEBI:29950"/>
        <dbReference type="ChEBI" id="CHEBI:30616"/>
        <dbReference type="ChEBI" id="CHEBI:33019"/>
        <dbReference type="ChEBI" id="CHEBI:61963"/>
        <dbReference type="ChEBI" id="CHEBI:65315"/>
        <dbReference type="ChEBI" id="CHEBI:87170"/>
        <dbReference type="ChEBI" id="CHEBI:456215"/>
        <dbReference type="EC" id="2.8.1.13"/>
    </reaction>
</comment>
<accession>A0A1F6G7Y9</accession>
<evidence type="ECO:0000256" key="1">
    <source>
        <dbReference type="ARBA" id="ARBA00011949"/>
    </source>
</evidence>
<comment type="caution">
    <text evidence="4">The sequence shown here is derived from an EMBL/GenBank/DDBJ whole genome shotgun (WGS) entry which is preliminary data.</text>
</comment>
<sequence length="310" mass="34739">MDIRGKKIFVGLSGGVDSAVSAALLKRAGAEVTGVFIKGWYPPEMPCTWAAERRDAMRVAARLHIPFRTFDASAEYKKSVADYMLSEYRVGRTPNPDVMCNREVKFGAFYRYAMSEGADAIAMGHYRRGEKDQSYFLWAVPKDILAKTIFPVGEMEKSEVRKLAKKFNLPVAEKKDSQGVCFLGSVSIKEFLLRELGSYNPALLYTLGQKAPFPDGPWFVVGKDVEKKEISVSKTRTATIKEISFTDANWFSESERVTEAQYRYRSPHIIGRIEEDRFVSAEPLPDIPAPGQSIVFYRNEELIGGGSITA</sequence>
<name>A0A1F6G7Y9_9BACT</name>
<evidence type="ECO:0000313" key="4">
    <source>
        <dbReference type="EMBL" id="OGG94227.1"/>
    </source>
</evidence>
<dbReference type="CDD" id="cd01998">
    <property type="entry name" value="MnmA_TRMU-like"/>
    <property type="match status" value="1"/>
</dbReference>
<organism evidence="4 5">
    <name type="scientific">Candidatus Kaiserbacteria bacterium RIFOXYD1_FULL_47_14</name>
    <dbReference type="NCBI Taxonomy" id="1798533"/>
    <lineage>
        <taxon>Bacteria</taxon>
        <taxon>Candidatus Kaiseribacteriota</taxon>
    </lineage>
</organism>
<evidence type="ECO:0000313" key="5">
    <source>
        <dbReference type="Proteomes" id="UP000176867"/>
    </source>
</evidence>
<dbReference type="GO" id="GO:0103016">
    <property type="term" value="F:tRNA-uridine 2-sulfurtransferase activity"/>
    <property type="evidence" value="ECO:0007669"/>
    <property type="project" value="UniProtKB-EC"/>
</dbReference>
<dbReference type="Proteomes" id="UP000176867">
    <property type="component" value="Unassembled WGS sequence"/>
</dbReference>
<dbReference type="STRING" id="1798533.A2609_02890"/>
<protein>
    <recommendedName>
        <fullName evidence="1">tRNA-uridine 2-sulfurtransferase</fullName>
        <ecNumber evidence="1">2.8.1.13</ecNumber>
    </recommendedName>
</protein>
<dbReference type="EC" id="2.8.1.13" evidence="1"/>
<evidence type="ECO:0000259" key="3">
    <source>
        <dbReference type="Pfam" id="PF20258"/>
    </source>
</evidence>
<dbReference type="Pfam" id="PF20258">
    <property type="entry name" value="tRNA_Me_trans_C"/>
    <property type="match status" value="1"/>
</dbReference>
<evidence type="ECO:0000256" key="2">
    <source>
        <dbReference type="ARBA" id="ARBA00051542"/>
    </source>
</evidence>
<feature type="domain" description="tRNA-specific 2-thiouridylase MnmA-like C-terminal" evidence="3">
    <location>
        <begin position="242"/>
        <end position="308"/>
    </location>
</feature>
<dbReference type="SUPFAM" id="SSF52402">
    <property type="entry name" value="Adenine nucleotide alpha hydrolases-like"/>
    <property type="match status" value="1"/>
</dbReference>
<dbReference type="PANTHER" id="PTHR11933:SF5">
    <property type="entry name" value="MITOCHONDRIAL TRNA-SPECIFIC 2-THIOURIDYLASE 1"/>
    <property type="match status" value="1"/>
</dbReference>
<dbReference type="GO" id="GO:0002143">
    <property type="term" value="P:tRNA wobble position uridine thiolation"/>
    <property type="evidence" value="ECO:0007669"/>
    <property type="project" value="TreeGrafter"/>
</dbReference>
<dbReference type="AlphaFoldDB" id="A0A1F6G7Y9"/>
<proteinExistence type="predicted"/>
<dbReference type="InterPro" id="IPR046885">
    <property type="entry name" value="MnmA-like_C"/>
</dbReference>
<dbReference type="InterPro" id="IPR014729">
    <property type="entry name" value="Rossmann-like_a/b/a_fold"/>
</dbReference>
<dbReference type="InterPro" id="IPR004506">
    <property type="entry name" value="MnmA-like"/>
</dbReference>
<reference evidence="4 5" key="1">
    <citation type="journal article" date="2016" name="Nat. Commun.">
        <title>Thousands of microbial genomes shed light on interconnected biogeochemical processes in an aquifer system.</title>
        <authorList>
            <person name="Anantharaman K."/>
            <person name="Brown C.T."/>
            <person name="Hug L.A."/>
            <person name="Sharon I."/>
            <person name="Castelle C.J."/>
            <person name="Probst A.J."/>
            <person name="Thomas B.C."/>
            <person name="Singh A."/>
            <person name="Wilkins M.J."/>
            <person name="Karaoz U."/>
            <person name="Brodie E.L."/>
            <person name="Williams K.H."/>
            <person name="Hubbard S.S."/>
            <person name="Banfield J.F."/>
        </authorList>
    </citation>
    <scope>NUCLEOTIDE SEQUENCE [LARGE SCALE GENOMIC DNA]</scope>
</reference>